<feature type="region of interest" description="Disordered" evidence="1">
    <location>
        <begin position="1"/>
        <end position="29"/>
    </location>
</feature>
<sequence length="193" mass="21890">MAPVKKQSANTRGPSLARRRHGLPVGQRRRRSGCYFYPTDESTNIEKIYFGASVVRYLESLPDGPWKSASESSEPDHTGDVEVLLVPRKASHMDALHSRDETHRKLLNHFDWDAMKIPVEEHSSPKPRTAEESSSGEETDSADESEPYGSAVEVVFPKTTIYGYQERPMVRQKKKMKPNHRAIREMLLKGKGL</sequence>
<evidence type="ECO:0000313" key="2">
    <source>
        <dbReference type="EnsemblMetazoa" id="AALFPA23_018958.P27879"/>
    </source>
</evidence>
<feature type="compositionally biased region" description="Basic and acidic residues" evidence="1">
    <location>
        <begin position="118"/>
        <end position="131"/>
    </location>
</feature>
<name>A0ABM1ZJ08_AEDAL</name>
<evidence type="ECO:0000313" key="3">
    <source>
        <dbReference type="Proteomes" id="UP000069940"/>
    </source>
</evidence>
<evidence type="ECO:0000256" key="1">
    <source>
        <dbReference type="SAM" id="MobiDB-lite"/>
    </source>
</evidence>
<keyword evidence="3" id="KW-1185">Reference proteome</keyword>
<reference evidence="2" key="2">
    <citation type="submission" date="2025-05" db="UniProtKB">
        <authorList>
            <consortium name="EnsemblMetazoa"/>
        </authorList>
    </citation>
    <scope>IDENTIFICATION</scope>
    <source>
        <strain evidence="2">Foshan</strain>
    </source>
</reference>
<feature type="compositionally biased region" description="Basic residues" evidence="1">
    <location>
        <begin position="17"/>
        <end position="29"/>
    </location>
</feature>
<reference evidence="3" key="1">
    <citation type="journal article" date="2015" name="Proc. Natl. Acad. Sci. U.S.A.">
        <title>Genome sequence of the Asian Tiger mosquito, Aedes albopictus, reveals insights into its biology, genetics, and evolution.</title>
        <authorList>
            <person name="Chen X.G."/>
            <person name="Jiang X."/>
            <person name="Gu J."/>
            <person name="Xu M."/>
            <person name="Wu Y."/>
            <person name="Deng Y."/>
            <person name="Zhang C."/>
            <person name="Bonizzoni M."/>
            <person name="Dermauw W."/>
            <person name="Vontas J."/>
            <person name="Armbruster P."/>
            <person name="Huang X."/>
            <person name="Yang Y."/>
            <person name="Zhang H."/>
            <person name="He W."/>
            <person name="Peng H."/>
            <person name="Liu Y."/>
            <person name="Wu K."/>
            <person name="Chen J."/>
            <person name="Lirakis M."/>
            <person name="Topalis P."/>
            <person name="Van Leeuwen T."/>
            <person name="Hall A.B."/>
            <person name="Jiang X."/>
            <person name="Thorpe C."/>
            <person name="Mueller R.L."/>
            <person name="Sun C."/>
            <person name="Waterhouse R.M."/>
            <person name="Yan G."/>
            <person name="Tu Z.J."/>
            <person name="Fang X."/>
            <person name="James A.A."/>
        </authorList>
    </citation>
    <scope>NUCLEOTIDE SEQUENCE [LARGE SCALE GENOMIC DNA]</scope>
    <source>
        <strain evidence="3">Foshan</strain>
    </source>
</reference>
<accession>A0ABM1ZJ08</accession>
<feature type="region of interest" description="Disordered" evidence="1">
    <location>
        <begin position="118"/>
        <end position="151"/>
    </location>
</feature>
<dbReference type="Proteomes" id="UP000069940">
    <property type="component" value="Unassembled WGS sequence"/>
</dbReference>
<dbReference type="RefSeq" id="XP_019557814.3">
    <property type="nucleotide sequence ID" value="XM_019702269.3"/>
</dbReference>
<protein>
    <submittedName>
        <fullName evidence="2">Uncharacterized protein</fullName>
    </submittedName>
</protein>
<proteinExistence type="predicted"/>
<dbReference type="GeneID" id="109426729"/>
<organism evidence="2 3">
    <name type="scientific">Aedes albopictus</name>
    <name type="common">Asian tiger mosquito</name>
    <name type="synonym">Stegomyia albopicta</name>
    <dbReference type="NCBI Taxonomy" id="7160"/>
    <lineage>
        <taxon>Eukaryota</taxon>
        <taxon>Metazoa</taxon>
        <taxon>Ecdysozoa</taxon>
        <taxon>Arthropoda</taxon>
        <taxon>Hexapoda</taxon>
        <taxon>Insecta</taxon>
        <taxon>Pterygota</taxon>
        <taxon>Neoptera</taxon>
        <taxon>Endopterygota</taxon>
        <taxon>Diptera</taxon>
        <taxon>Nematocera</taxon>
        <taxon>Culicoidea</taxon>
        <taxon>Culicidae</taxon>
        <taxon>Culicinae</taxon>
        <taxon>Aedini</taxon>
        <taxon>Aedes</taxon>
        <taxon>Stegomyia</taxon>
    </lineage>
</organism>
<feature type="compositionally biased region" description="Acidic residues" evidence="1">
    <location>
        <begin position="134"/>
        <end position="146"/>
    </location>
</feature>
<dbReference type="EnsemblMetazoa" id="AALFPA23_018958.R27879">
    <property type="protein sequence ID" value="AALFPA23_018958.P27879"/>
    <property type="gene ID" value="AALFPA23_018958"/>
</dbReference>